<dbReference type="Proteomes" id="UP000077248">
    <property type="component" value="Unassembled WGS sequence"/>
</dbReference>
<sequence length="69" mass="7789">MRQNSLPGYQEARVIPRQMHGCVGMMQEVLSQLWAGWTRTTVLKLGFTVWLVVTFMKLFAAPTHAGLVV</sequence>
<dbReference type="RefSeq" id="XP_018386959.1">
    <property type="nucleotide sequence ID" value="XM_018524835.1"/>
</dbReference>
<dbReference type="EMBL" id="KV441476">
    <property type="protein sequence ID" value="OAG21538.1"/>
    <property type="molecule type" value="Genomic_DNA"/>
</dbReference>
<dbReference type="GeneID" id="29110429"/>
<accession>A0A177DQ76</accession>
<dbReference type="AlphaFoldDB" id="A0A177DQ76"/>
<dbReference type="KEGG" id="aalt:CC77DRAFT_1019470"/>
<dbReference type="VEuPathDB" id="FungiDB:CC77DRAFT_1019470"/>
<proteinExistence type="predicted"/>
<reference evidence="1 2" key="1">
    <citation type="submission" date="2016-05" db="EMBL/GenBank/DDBJ databases">
        <title>Comparative analysis of secretome profiles of manganese(II)-oxidizing ascomycete fungi.</title>
        <authorList>
            <consortium name="DOE Joint Genome Institute"/>
            <person name="Zeiner C.A."/>
            <person name="Purvine S.O."/>
            <person name="Zink E.M."/>
            <person name="Wu S."/>
            <person name="Pasa-Tolic L."/>
            <person name="Chaput D.L."/>
            <person name="Haridas S."/>
            <person name="Grigoriev I.V."/>
            <person name="Santelli C.M."/>
            <person name="Hansel C.M."/>
        </authorList>
    </citation>
    <scope>NUCLEOTIDE SEQUENCE [LARGE SCALE GENOMIC DNA]</scope>
    <source>
        <strain evidence="1 2">SRC1lrK2f</strain>
    </source>
</reference>
<keyword evidence="2" id="KW-1185">Reference proteome</keyword>
<name>A0A177DQ76_ALTAL</name>
<evidence type="ECO:0000313" key="2">
    <source>
        <dbReference type="Proteomes" id="UP000077248"/>
    </source>
</evidence>
<gene>
    <name evidence="1" type="ORF">CC77DRAFT_1019470</name>
</gene>
<evidence type="ECO:0000313" key="1">
    <source>
        <dbReference type="EMBL" id="OAG21538.1"/>
    </source>
</evidence>
<organism evidence="1 2">
    <name type="scientific">Alternaria alternata</name>
    <name type="common">Alternaria rot fungus</name>
    <name type="synonym">Torula alternata</name>
    <dbReference type="NCBI Taxonomy" id="5599"/>
    <lineage>
        <taxon>Eukaryota</taxon>
        <taxon>Fungi</taxon>
        <taxon>Dikarya</taxon>
        <taxon>Ascomycota</taxon>
        <taxon>Pezizomycotina</taxon>
        <taxon>Dothideomycetes</taxon>
        <taxon>Pleosporomycetidae</taxon>
        <taxon>Pleosporales</taxon>
        <taxon>Pleosporineae</taxon>
        <taxon>Pleosporaceae</taxon>
        <taxon>Alternaria</taxon>
        <taxon>Alternaria sect. Alternaria</taxon>
        <taxon>Alternaria alternata complex</taxon>
    </lineage>
</organism>
<protein>
    <submittedName>
        <fullName evidence="1">Uncharacterized protein</fullName>
    </submittedName>
</protein>